<sequence length="114" mass="12735">MVHTGCKREFQFMLKSQSEICGGKSLGRTRRSKSLISHSTSTTDSKKPRRILCSGIKKMRLIAKDDEDVVMPDSVEKDEEKSDVVDGVDEGEGSFCESAHVMNTDHSREKVETV</sequence>
<dbReference type="AlphaFoldDB" id="A0A8X8BBW9"/>
<name>A0A8X8BBW9_BRACI</name>
<evidence type="ECO:0000313" key="2">
    <source>
        <dbReference type="EMBL" id="KAG2329485.1"/>
    </source>
</evidence>
<reference evidence="2 3" key="1">
    <citation type="submission" date="2020-02" db="EMBL/GenBank/DDBJ databases">
        <authorList>
            <person name="Ma Q."/>
            <person name="Huang Y."/>
            <person name="Song X."/>
            <person name="Pei D."/>
        </authorList>
    </citation>
    <scope>NUCLEOTIDE SEQUENCE [LARGE SCALE GENOMIC DNA]</scope>
    <source>
        <strain evidence="2">Sxm20200214</strain>
        <tissue evidence="2">Leaf</tissue>
    </source>
</reference>
<dbReference type="Proteomes" id="UP000886595">
    <property type="component" value="Unassembled WGS sequence"/>
</dbReference>
<feature type="region of interest" description="Disordered" evidence="1">
    <location>
        <begin position="67"/>
        <end position="114"/>
    </location>
</feature>
<dbReference type="EMBL" id="JAAMPC010000001">
    <property type="protein sequence ID" value="KAG2329485.1"/>
    <property type="molecule type" value="Genomic_DNA"/>
</dbReference>
<evidence type="ECO:0000256" key="1">
    <source>
        <dbReference type="SAM" id="MobiDB-lite"/>
    </source>
</evidence>
<keyword evidence="3" id="KW-1185">Reference proteome</keyword>
<organism evidence="2 3">
    <name type="scientific">Brassica carinata</name>
    <name type="common">Ethiopian mustard</name>
    <name type="synonym">Abyssinian cabbage</name>
    <dbReference type="NCBI Taxonomy" id="52824"/>
    <lineage>
        <taxon>Eukaryota</taxon>
        <taxon>Viridiplantae</taxon>
        <taxon>Streptophyta</taxon>
        <taxon>Embryophyta</taxon>
        <taxon>Tracheophyta</taxon>
        <taxon>Spermatophyta</taxon>
        <taxon>Magnoliopsida</taxon>
        <taxon>eudicotyledons</taxon>
        <taxon>Gunneridae</taxon>
        <taxon>Pentapetalae</taxon>
        <taxon>rosids</taxon>
        <taxon>malvids</taxon>
        <taxon>Brassicales</taxon>
        <taxon>Brassicaceae</taxon>
        <taxon>Brassiceae</taxon>
        <taxon>Brassica</taxon>
    </lineage>
</organism>
<proteinExistence type="predicted"/>
<accession>A0A8X8BBW9</accession>
<feature type="compositionally biased region" description="Basic and acidic residues" evidence="1">
    <location>
        <begin position="103"/>
        <end position="114"/>
    </location>
</feature>
<evidence type="ECO:0000313" key="3">
    <source>
        <dbReference type="Proteomes" id="UP000886595"/>
    </source>
</evidence>
<protein>
    <submittedName>
        <fullName evidence="2">Uncharacterized protein</fullName>
    </submittedName>
</protein>
<comment type="caution">
    <text evidence="2">The sequence shown here is derived from an EMBL/GenBank/DDBJ whole genome shotgun (WGS) entry which is preliminary data.</text>
</comment>
<feature type="compositionally biased region" description="Basic and acidic residues" evidence="1">
    <location>
        <begin position="74"/>
        <end position="84"/>
    </location>
</feature>
<gene>
    <name evidence="2" type="ORF">Bca52824_000665</name>
</gene>